<comment type="caution">
    <text evidence="2">The sequence shown here is derived from an EMBL/GenBank/DDBJ whole genome shotgun (WGS) entry which is preliminary data.</text>
</comment>
<dbReference type="AlphaFoldDB" id="A0A839GUH5"/>
<dbReference type="EMBL" id="JACJIQ010000010">
    <property type="protein sequence ID" value="MBA9078068.1"/>
    <property type="molecule type" value="Genomic_DNA"/>
</dbReference>
<evidence type="ECO:0000313" key="2">
    <source>
        <dbReference type="EMBL" id="MBA9078068.1"/>
    </source>
</evidence>
<keyword evidence="3" id="KW-1185">Reference proteome</keyword>
<organism evidence="2 3">
    <name type="scientific">Rufibacter quisquiliarum</name>
    <dbReference type="NCBI Taxonomy" id="1549639"/>
    <lineage>
        <taxon>Bacteria</taxon>
        <taxon>Pseudomonadati</taxon>
        <taxon>Bacteroidota</taxon>
        <taxon>Cytophagia</taxon>
        <taxon>Cytophagales</taxon>
        <taxon>Hymenobacteraceae</taxon>
        <taxon>Rufibacter</taxon>
    </lineage>
</organism>
<feature type="signal peptide" evidence="1">
    <location>
        <begin position="1"/>
        <end position="22"/>
    </location>
</feature>
<evidence type="ECO:0000256" key="1">
    <source>
        <dbReference type="SAM" id="SignalP"/>
    </source>
</evidence>
<name>A0A839GUH5_9BACT</name>
<sequence length="117" mass="12769">MLRKAFFVVVLAAFVAPVALQAQDFPGKGTLRDLRITSSQGVSEPVKALFLIKTDAGNVPVSLASIEQIVPEWIEAIDVIKSQAAVQQFGEKGREGVILIKIKPEREQQVLQMVKKG</sequence>
<protein>
    <recommendedName>
        <fullName evidence="4">TonB-dependent receptor plug domain-containing protein</fullName>
    </recommendedName>
</protein>
<proteinExistence type="predicted"/>
<keyword evidence="1" id="KW-0732">Signal</keyword>
<feature type="chain" id="PRO_5032716237" description="TonB-dependent receptor plug domain-containing protein" evidence="1">
    <location>
        <begin position="23"/>
        <end position="117"/>
    </location>
</feature>
<dbReference type="RefSeq" id="WP_182513384.1">
    <property type="nucleotide sequence ID" value="NZ_JACJIQ010000010.1"/>
</dbReference>
<evidence type="ECO:0008006" key="4">
    <source>
        <dbReference type="Google" id="ProtNLM"/>
    </source>
</evidence>
<evidence type="ECO:0000313" key="3">
    <source>
        <dbReference type="Proteomes" id="UP000563094"/>
    </source>
</evidence>
<accession>A0A839GUH5</accession>
<gene>
    <name evidence="2" type="ORF">FHS90_002791</name>
</gene>
<reference evidence="2 3" key="1">
    <citation type="submission" date="2020-08" db="EMBL/GenBank/DDBJ databases">
        <title>Genomic Encyclopedia of Type Strains, Phase IV (KMG-IV): sequencing the most valuable type-strain genomes for metagenomic binning, comparative biology and taxonomic classification.</title>
        <authorList>
            <person name="Goeker M."/>
        </authorList>
    </citation>
    <scope>NUCLEOTIDE SEQUENCE [LARGE SCALE GENOMIC DNA]</scope>
    <source>
        <strain evidence="2 3">DSM 29854</strain>
    </source>
</reference>
<dbReference type="Proteomes" id="UP000563094">
    <property type="component" value="Unassembled WGS sequence"/>
</dbReference>